<feature type="transmembrane region" description="Helical" evidence="1">
    <location>
        <begin position="232"/>
        <end position="255"/>
    </location>
</feature>
<keyword evidence="1" id="KW-1133">Transmembrane helix</keyword>
<protein>
    <recommendedName>
        <fullName evidence="2">DUF6534 domain-containing protein</fullName>
    </recommendedName>
</protein>
<dbReference type="Proteomes" id="UP000799118">
    <property type="component" value="Unassembled WGS sequence"/>
</dbReference>
<reference evidence="3" key="1">
    <citation type="journal article" date="2019" name="Environ. Microbiol.">
        <title>Fungal ecological strategies reflected in gene transcription - a case study of two litter decomposers.</title>
        <authorList>
            <person name="Barbi F."/>
            <person name="Kohler A."/>
            <person name="Barry K."/>
            <person name="Baskaran P."/>
            <person name="Daum C."/>
            <person name="Fauchery L."/>
            <person name="Ihrmark K."/>
            <person name="Kuo A."/>
            <person name="LaButti K."/>
            <person name="Lipzen A."/>
            <person name="Morin E."/>
            <person name="Grigoriev I.V."/>
            <person name="Henrissat B."/>
            <person name="Lindahl B."/>
            <person name="Martin F."/>
        </authorList>
    </citation>
    <scope>NUCLEOTIDE SEQUENCE</scope>
    <source>
        <strain evidence="3">JB14</strain>
    </source>
</reference>
<feature type="domain" description="DUF6534" evidence="2">
    <location>
        <begin position="172"/>
        <end position="257"/>
    </location>
</feature>
<evidence type="ECO:0000259" key="2">
    <source>
        <dbReference type="Pfam" id="PF20152"/>
    </source>
</evidence>
<name>A0A6A4HN69_9AGAR</name>
<accession>A0A6A4HN69</accession>
<sequence length="291" mass="32763">MASAANPPQEVIATTFGPLVSGIWMQQLLLGFILAQMVDYYRYHFQTDSIFNKTVVTLLLVLNLLLGGTDFHVLYRASVLFYGQYEFFNLQEWTMWLEPGWTAIVGFLAQLFFLVRCQRIVQSKFITAILTLLVLFSVGAGLAVSGSFVKDKTFSSLSEFKTPIILWLVSTSVADVSIASVLITHLLRSRTHFQKTNTVITRMVITSMETSAMTGIVATLNLVLFLPLQQTAYHLLPQFSMSRVYTITVMVTLLARTENRNIMNDKTWASVPLSSVKFQKFQPKTDTTLSV</sequence>
<dbReference type="OrthoDB" id="2885401at2759"/>
<evidence type="ECO:0000313" key="3">
    <source>
        <dbReference type="EMBL" id="KAE9398275.1"/>
    </source>
</evidence>
<evidence type="ECO:0000313" key="4">
    <source>
        <dbReference type="Proteomes" id="UP000799118"/>
    </source>
</evidence>
<dbReference type="InterPro" id="IPR045339">
    <property type="entry name" value="DUF6534"/>
</dbReference>
<feature type="transmembrane region" description="Helical" evidence="1">
    <location>
        <begin position="95"/>
        <end position="113"/>
    </location>
</feature>
<proteinExistence type="predicted"/>
<dbReference type="Pfam" id="PF20152">
    <property type="entry name" value="DUF6534"/>
    <property type="match status" value="1"/>
</dbReference>
<dbReference type="EMBL" id="ML769485">
    <property type="protein sequence ID" value="KAE9398275.1"/>
    <property type="molecule type" value="Genomic_DNA"/>
</dbReference>
<feature type="transmembrane region" description="Helical" evidence="1">
    <location>
        <begin position="199"/>
        <end position="226"/>
    </location>
</feature>
<dbReference type="PANTHER" id="PTHR40465:SF1">
    <property type="entry name" value="DUF6534 DOMAIN-CONTAINING PROTEIN"/>
    <property type="match status" value="1"/>
</dbReference>
<feature type="transmembrane region" description="Helical" evidence="1">
    <location>
        <begin position="125"/>
        <end position="144"/>
    </location>
</feature>
<evidence type="ECO:0000256" key="1">
    <source>
        <dbReference type="SAM" id="Phobius"/>
    </source>
</evidence>
<organism evidence="3 4">
    <name type="scientific">Gymnopus androsaceus JB14</name>
    <dbReference type="NCBI Taxonomy" id="1447944"/>
    <lineage>
        <taxon>Eukaryota</taxon>
        <taxon>Fungi</taxon>
        <taxon>Dikarya</taxon>
        <taxon>Basidiomycota</taxon>
        <taxon>Agaricomycotina</taxon>
        <taxon>Agaricomycetes</taxon>
        <taxon>Agaricomycetidae</taxon>
        <taxon>Agaricales</taxon>
        <taxon>Marasmiineae</taxon>
        <taxon>Omphalotaceae</taxon>
        <taxon>Gymnopus</taxon>
    </lineage>
</organism>
<dbReference type="AlphaFoldDB" id="A0A6A4HN69"/>
<keyword evidence="1" id="KW-0472">Membrane</keyword>
<keyword evidence="4" id="KW-1185">Reference proteome</keyword>
<dbReference type="PANTHER" id="PTHR40465">
    <property type="entry name" value="CHROMOSOME 1, WHOLE GENOME SHOTGUN SEQUENCE"/>
    <property type="match status" value="1"/>
</dbReference>
<gene>
    <name evidence="3" type="ORF">BT96DRAFT_859329</name>
</gene>
<keyword evidence="1" id="KW-0812">Transmembrane</keyword>
<feature type="transmembrane region" description="Helical" evidence="1">
    <location>
        <begin position="164"/>
        <end position="187"/>
    </location>
</feature>
<feature type="transmembrane region" description="Helical" evidence="1">
    <location>
        <begin position="55"/>
        <end position="75"/>
    </location>
</feature>
<feature type="transmembrane region" description="Helical" evidence="1">
    <location>
        <begin position="23"/>
        <end position="43"/>
    </location>
</feature>